<reference evidence="1 2" key="2">
    <citation type="journal article" date="2016" name="Int. J. Syst. Evol. Microbiol.">
        <title>Paenibacillus bovis sp. nov., isolated from raw yak (Bos grunniens) milk.</title>
        <authorList>
            <person name="Gao C."/>
            <person name="Han J."/>
            <person name="Liu Z."/>
            <person name="Xu X."/>
            <person name="Hang F."/>
            <person name="Wu Z."/>
        </authorList>
    </citation>
    <scope>NUCLEOTIDE SEQUENCE [LARGE SCALE GENOMIC DNA]</scope>
    <source>
        <strain evidence="1 2">BD3526</strain>
    </source>
</reference>
<protein>
    <submittedName>
        <fullName evidence="1">Uncharacterized protein</fullName>
    </submittedName>
</protein>
<dbReference type="AlphaFoldDB" id="A0A172ZFJ6"/>
<reference evidence="2" key="1">
    <citation type="submission" date="2015-10" db="EMBL/GenBank/DDBJ databases">
        <title>Genome of Paenibacillus bovis sp. nov.</title>
        <authorList>
            <person name="Wu Z."/>
            <person name="Gao C."/>
            <person name="Liu Z."/>
            <person name="Zheng H."/>
        </authorList>
    </citation>
    <scope>NUCLEOTIDE SEQUENCE [LARGE SCALE GENOMIC DNA]</scope>
    <source>
        <strain evidence="2">BD3526</strain>
    </source>
</reference>
<accession>A0A172ZFJ6</accession>
<dbReference type="EMBL" id="CP013023">
    <property type="protein sequence ID" value="ANF96309.1"/>
    <property type="molecule type" value="Genomic_DNA"/>
</dbReference>
<proteinExistence type="predicted"/>
<sequence length="76" mass="8864">MLIIRIYFAAYRVGHYAGITDVTTNLIFLLFITEQQLIVLLDIVQICLEQILGIRIQLQHFTGSKYFSSLKYRPDL</sequence>
<evidence type="ECO:0000313" key="2">
    <source>
        <dbReference type="Proteomes" id="UP000078148"/>
    </source>
</evidence>
<organism evidence="1 2">
    <name type="scientific">Paenibacillus bovis</name>
    <dbReference type="NCBI Taxonomy" id="1616788"/>
    <lineage>
        <taxon>Bacteria</taxon>
        <taxon>Bacillati</taxon>
        <taxon>Bacillota</taxon>
        <taxon>Bacilli</taxon>
        <taxon>Bacillales</taxon>
        <taxon>Paenibacillaceae</taxon>
        <taxon>Paenibacillus</taxon>
    </lineage>
</organism>
<evidence type="ECO:0000313" key="1">
    <source>
        <dbReference type="EMBL" id="ANF96309.1"/>
    </source>
</evidence>
<name>A0A172ZFJ6_9BACL</name>
<keyword evidence="2" id="KW-1185">Reference proteome</keyword>
<dbReference type="KEGG" id="pbv:AR543_10050"/>
<gene>
    <name evidence="1" type="ORF">AR543_10050</name>
</gene>
<dbReference type="STRING" id="1616788.AR543_10050"/>
<dbReference type="Proteomes" id="UP000078148">
    <property type="component" value="Chromosome"/>
</dbReference>